<reference evidence="2" key="1">
    <citation type="submission" date="2022-11" db="EMBL/GenBank/DDBJ databases">
        <authorList>
            <person name="Petersen C."/>
        </authorList>
    </citation>
    <scope>NUCLEOTIDE SEQUENCE</scope>
    <source>
        <strain evidence="2">IBT 20477</strain>
    </source>
</reference>
<dbReference type="InterPro" id="IPR019410">
    <property type="entry name" value="Methyltransf_16"/>
</dbReference>
<dbReference type="Proteomes" id="UP001150942">
    <property type="component" value="Unassembled WGS sequence"/>
</dbReference>
<feature type="compositionally biased region" description="Polar residues" evidence="1">
    <location>
        <begin position="16"/>
        <end position="26"/>
    </location>
</feature>
<feature type="region of interest" description="Disordered" evidence="1">
    <location>
        <begin position="84"/>
        <end position="103"/>
    </location>
</feature>
<dbReference type="InterPro" id="IPR029063">
    <property type="entry name" value="SAM-dependent_MTases_sf"/>
</dbReference>
<evidence type="ECO:0000256" key="1">
    <source>
        <dbReference type="SAM" id="MobiDB-lite"/>
    </source>
</evidence>
<feature type="compositionally biased region" description="Acidic residues" evidence="1">
    <location>
        <begin position="27"/>
        <end position="39"/>
    </location>
</feature>
<dbReference type="EMBL" id="JAPQKQ010000002">
    <property type="protein sequence ID" value="KAJ5208528.1"/>
    <property type="molecule type" value="Genomic_DNA"/>
</dbReference>
<evidence type="ECO:0000313" key="3">
    <source>
        <dbReference type="Proteomes" id="UP001150942"/>
    </source>
</evidence>
<comment type="caution">
    <text evidence="2">The sequence shown here is derived from an EMBL/GenBank/DDBJ whole genome shotgun (WGS) entry which is preliminary data.</text>
</comment>
<dbReference type="PANTHER" id="PTHR14614:SF104">
    <property type="entry name" value="N-METHYLTRANSFERASE, PUTATIVE (AFU_ORTHOLOGUE AFUA_1G17750)-RELATED"/>
    <property type="match status" value="1"/>
</dbReference>
<evidence type="ECO:0000313" key="2">
    <source>
        <dbReference type="EMBL" id="KAJ5208528.1"/>
    </source>
</evidence>
<feature type="region of interest" description="Disordered" evidence="1">
    <location>
        <begin position="1"/>
        <end position="39"/>
    </location>
</feature>
<name>A0A9W9MVY3_9EURO</name>
<dbReference type="AlphaFoldDB" id="A0A9W9MVY3"/>
<dbReference type="OrthoDB" id="2106152at2759"/>
<keyword evidence="3" id="KW-1185">Reference proteome</keyword>
<feature type="compositionally biased region" description="Basic residues" evidence="1">
    <location>
        <begin position="1"/>
        <end position="15"/>
    </location>
</feature>
<organism evidence="2 3">
    <name type="scientific">Penicillium cf. viridicatum</name>
    <dbReference type="NCBI Taxonomy" id="2972119"/>
    <lineage>
        <taxon>Eukaryota</taxon>
        <taxon>Fungi</taxon>
        <taxon>Dikarya</taxon>
        <taxon>Ascomycota</taxon>
        <taxon>Pezizomycotina</taxon>
        <taxon>Eurotiomycetes</taxon>
        <taxon>Eurotiomycetidae</taxon>
        <taxon>Eurotiales</taxon>
        <taxon>Aspergillaceae</taxon>
        <taxon>Penicillium</taxon>
    </lineage>
</organism>
<dbReference type="GO" id="GO:0008757">
    <property type="term" value="F:S-adenosylmethionine-dependent methyltransferase activity"/>
    <property type="evidence" value="ECO:0007669"/>
    <property type="project" value="UniProtKB-ARBA"/>
</dbReference>
<dbReference type="GO" id="GO:0005737">
    <property type="term" value="C:cytoplasm"/>
    <property type="evidence" value="ECO:0007669"/>
    <property type="project" value="TreeGrafter"/>
</dbReference>
<proteinExistence type="predicted"/>
<dbReference type="Gene3D" id="3.40.50.150">
    <property type="entry name" value="Vaccinia Virus protein VP39"/>
    <property type="match status" value="1"/>
</dbReference>
<dbReference type="PANTHER" id="PTHR14614">
    <property type="entry name" value="HEPATOCELLULAR CARCINOMA-ASSOCIATED ANTIGEN"/>
    <property type="match status" value="1"/>
</dbReference>
<gene>
    <name evidence="2" type="ORF">N7449_002907</name>
</gene>
<protein>
    <recommendedName>
        <fullName evidence="4">Nicotinamide N-methyltransferase</fullName>
    </recommendedName>
</protein>
<accession>A0A9W9MVY3</accession>
<sequence>MLHSRLRPLPHRHHPTNTPSAPTPEFQNEDVNSETDESSEDLFSAFLPHLFPDDAPSFHGDPGQHLLYSSPRYGDLNIMVPSYPSSSQKRSEEIAAGQAKADGSVNPVDEGRKLFAHFLWSAAMVVAEGVEQADTPIAPGEVETEAQRETRELWSIKGESVLELGAGKLAVYTVPRYPQPTQTNAFILYTGAALPSVICALADASKVVATDHPSSPAFSGAIAFNIEHNLAKRTPKVAGEVSMHPHEWGVLDDSFATANKGGFSRIVAADCFWMRSQHENLARTMQWFLSPGGKVWVVAGFHTGRAIVAGFFETVLENGFVIESIYERDLVARLEDGGEIRREWVPVREGEGTENQKRWCVIAVLKRKGE</sequence>
<evidence type="ECO:0008006" key="4">
    <source>
        <dbReference type="Google" id="ProtNLM"/>
    </source>
</evidence>
<dbReference type="SUPFAM" id="SSF53335">
    <property type="entry name" value="S-adenosyl-L-methionine-dependent methyltransferases"/>
    <property type="match status" value="1"/>
</dbReference>
<reference evidence="2" key="2">
    <citation type="journal article" date="2023" name="IMA Fungus">
        <title>Comparative genomic study of the Penicillium genus elucidates a diverse pangenome and 15 lateral gene transfer events.</title>
        <authorList>
            <person name="Petersen C."/>
            <person name="Sorensen T."/>
            <person name="Nielsen M.R."/>
            <person name="Sondergaard T.E."/>
            <person name="Sorensen J.L."/>
            <person name="Fitzpatrick D.A."/>
            <person name="Frisvad J.C."/>
            <person name="Nielsen K.L."/>
        </authorList>
    </citation>
    <scope>NUCLEOTIDE SEQUENCE</scope>
    <source>
        <strain evidence="2">IBT 20477</strain>
    </source>
</reference>